<keyword evidence="3" id="KW-1185">Reference proteome</keyword>
<dbReference type="Proteomes" id="UP001163846">
    <property type="component" value="Unassembled WGS sequence"/>
</dbReference>
<dbReference type="InterPro" id="IPR018253">
    <property type="entry name" value="DnaJ_domain_CS"/>
</dbReference>
<sequence>MARNTLIVLLYAIGVLADCSAILWLSQNDNQAPTAHAMTSSLPPHILISTLVAHHTRESEPSLSFIIFILIIIVTGASTTPLPEFEEYHDTLLWQELGFAIDEPSSFFLHRRDESDSGSHCHNLTKTEQLEKSMRSPWHSLDPFSSLSYKVPGWDTLLEIARKRYGKGSRNILVYDEHYPEVDSAKVCVPSHAIPIQLDGSPSCHVSNASAGGEITGTHGIVSVRIETGHRGSSISEIGEAAAYGDLGSFTARFWFPIGGLRNRMATIATRFINEQFARIELSINDMVSTIYNMTVQDGQSCQAVETIQTCTFKGTGKIPFTASGNVWFEYDDRTYNHELENSKHQSKHYKYAFDLTEVLPDESQRTLYATFGGAFNVESHGRYEAVCTEDEDDD</sequence>
<protein>
    <submittedName>
        <fullName evidence="2">Uncharacterized protein</fullName>
    </submittedName>
</protein>
<feature type="signal peptide" evidence="1">
    <location>
        <begin position="1"/>
        <end position="17"/>
    </location>
</feature>
<dbReference type="AlphaFoldDB" id="A0AA38UJV8"/>
<feature type="chain" id="PRO_5041294692" evidence="1">
    <location>
        <begin position="18"/>
        <end position="395"/>
    </location>
</feature>
<dbReference type="PROSITE" id="PS00636">
    <property type="entry name" value="DNAJ_1"/>
    <property type="match status" value="1"/>
</dbReference>
<evidence type="ECO:0000313" key="2">
    <source>
        <dbReference type="EMBL" id="KAJ3841172.1"/>
    </source>
</evidence>
<keyword evidence="1" id="KW-0732">Signal</keyword>
<reference evidence="2" key="1">
    <citation type="submission" date="2022-08" db="EMBL/GenBank/DDBJ databases">
        <authorList>
            <consortium name="DOE Joint Genome Institute"/>
            <person name="Min B."/>
            <person name="Riley R."/>
            <person name="Sierra-Patev S."/>
            <person name="Naranjo-Ortiz M."/>
            <person name="Looney B."/>
            <person name="Konkel Z."/>
            <person name="Slot J.C."/>
            <person name="Sakamoto Y."/>
            <person name="Steenwyk J.L."/>
            <person name="Rokas A."/>
            <person name="Carro J."/>
            <person name="Camarero S."/>
            <person name="Ferreira P."/>
            <person name="Molpeceres G."/>
            <person name="Ruiz-Duenas F.J."/>
            <person name="Serrano A."/>
            <person name="Henrissat B."/>
            <person name="Drula E."/>
            <person name="Hughes K.W."/>
            <person name="Mata J.L."/>
            <person name="Ishikawa N.K."/>
            <person name="Vargas-Isla R."/>
            <person name="Ushijima S."/>
            <person name="Smith C.A."/>
            <person name="Ahrendt S."/>
            <person name="Andreopoulos W."/>
            <person name="He G."/>
            <person name="Labutti K."/>
            <person name="Lipzen A."/>
            <person name="Ng V."/>
            <person name="Sandor L."/>
            <person name="Barry K."/>
            <person name="Martinez A.T."/>
            <person name="Xiao Y."/>
            <person name="Gibbons J.G."/>
            <person name="Terashima K."/>
            <person name="Hibbett D.S."/>
            <person name="Grigoriev I.V."/>
        </authorList>
    </citation>
    <scope>NUCLEOTIDE SEQUENCE</scope>
    <source>
        <strain evidence="2">TFB9207</strain>
    </source>
</reference>
<comment type="caution">
    <text evidence="2">The sequence shown here is derived from an EMBL/GenBank/DDBJ whole genome shotgun (WGS) entry which is preliminary data.</text>
</comment>
<evidence type="ECO:0000256" key="1">
    <source>
        <dbReference type="SAM" id="SignalP"/>
    </source>
</evidence>
<accession>A0AA38UJV8</accession>
<name>A0AA38UJV8_9AGAR</name>
<evidence type="ECO:0000313" key="3">
    <source>
        <dbReference type="Proteomes" id="UP001163846"/>
    </source>
</evidence>
<gene>
    <name evidence="2" type="ORF">F5878DRAFT_639798</name>
</gene>
<dbReference type="EMBL" id="MU806049">
    <property type="protein sequence ID" value="KAJ3841172.1"/>
    <property type="molecule type" value="Genomic_DNA"/>
</dbReference>
<organism evidence="2 3">
    <name type="scientific">Lentinula raphanica</name>
    <dbReference type="NCBI Taxonomy" id="153919"/>
    <lineage>
        <taxon>Eukaryota</taxon>
        <taxon>Fungi</taxon>
        <taxon>Dikarya</taxon>
        <taxon>Basidiomycota</taxon>
        <taxon>Agaricomycotina</taxon>
        <taxon>Agaricomycetes</taxon>
        <taxon>Agaricomycetidae</taxon>
        <taxon>Agaricales</taxon>
        <taxon>Marasmiineae</taxon>
        <taxon>Omphalotaceae</taxon>
        <taxon>Lentinula</taxon>
    </lineage>
</organism>
<proteinExistence type="predicted"/>